<evidence type="ECO:0000256" key="1">
    <source>
        <dbReference type="SAM" id="MobiDB-lite"/>
    </source>
</evidence>
<evidence type="ECO:0000313" key="3">
    <source>
        <dbReference type="EMBL" id="KAJ4108658.1"/>
    </source>
</evidence>
<evidence type="ECO:0000256" key="2">
    <source>
        <dbReference type="SAM" id="Phobius"/>
    </source>
</evidence>
<keyword evidence="2" id="KW-0812">Transmembrane</keyword>
<keyword evidence="2" id="KW-1133">Transmembrane helix</keyword>
<feature type="region of interest" description="Disordered" evidence="1">
    <location>
        <begin position="73"/>
        <end position="100"/>
    </location>
</feature>
<feature type="compositionally biased region" description="Polar residues" evidence="1">
    <location>
        <begin position="90"/>
        <end position="100"/>
    </location>
</feature>
<dbReference type="Proteomes" id="UP001152024">
    <property type="component" value="Unassembled WGS sequence"/>
</dbReference>
<comment type="caution">
    <text evidence="3">The sequence shown here is derived from an EMBL/GenBank/DDBJ whole genome shotgun (WGS) entry which is preliminary data.</text>
</comment>
<organism evidence="3 4">
    <name type="scientific">Fusarium equiseti</name>
    <name type="common">Fusarium scirpi</name>
    <dbReference type="NCBI Taxonomy" id="61235"/>
    <lineage>
        <taxon>Eukaryota</taxon>
        <taxon>Fungi</taxon>
        <taxon>Dikarya</taxon>
        <taxon>Ascomycota</taxon>
        <taxon>Pezizomycotina</taxon>
        <taxon>Sordariomycetes</taxon>
        <taxon>Hypocreomycetidae</taxon>
        <taxon>Hypocreales</taxon>
        <taxon>Nectriaceae</taxon>
        <taxon>Fusarium</taxon>
        <taxon>Fusarium incarnatum-equiseti species complex</taxon>
    </lineage>
</organism>
<keyword evidence="2" id="KW-0472">Membrane</keyword>
<feature type="compositionally biased region" description="Basic and acidic residues" evidence="1">
    <location>
        <begin position="73"/>
        <end position="89"/>
    </location>
</feature>
<reference evidence="3" key="1">
    <citation type="submission" date="2022-09" db="EMBL/GenBank/DDBJ databases">
        <title>Fusarium specimens isolated from Avocado Roots.</title>
        <authorList>
            <person name="Stajich J."/>
            <person name="Roper C."/>
            <person name="Heimlech-Rivalta G."/>
        </authorList>
    </citation>
    <scope>NUCLEOTIDE SEQUENCE</scope>
    <source>
        <strain evidence="3">CF00095</strain>
    </source>
</reference>
<name>A0ABQ8QVE4_FUSEQ</name>
<evidence type="ECO:0000313" key="4">
    <source>
        <dbReference type="Proteomes" id="UP001152024"/>
    </source>
</evidence>
<proteinExistence type="predicted"/>
<feature type="transmembrane region" description="Helical" evidence="2">
    <location>
        <begin position="47"/>
        <end position="70"/>
    </location>
</feature>
<sequence length="100" mass="11035">MSKALRNAVPDWVRDDVLDGTWRIGHSGTSEYERDILNARMKGFQAVFIMSVPLMAVCLTASLLVADIVLKGDDVPGEKRPRNSEERTETPFTAGQARTG</sequence>
<gene>
    <name evidence="3" type="ORF">NW768_012190</name>
</gene>
<dbReference type="EMBL" id="JAOQBH010000039">
    <property type="protein sequence ID" value="KAJ4108658.1"/>
    <property type="molecule type" value="Genomic_DNA"/>
</dbReference>
<accession>A0ABQ8QVE4</accession>
<protein>
    <submittedName>
        <fullName evidence="3">Uncharacterized protein</fullName>
    </submittedName>
</protein>
<keyword evidence="4" id="KW-1185">Reference proteome</keyword>